<name>A0A381SHC7_9ZZZZ</name>
<evidence type="ECO:0000313" key="2">
    <source>
        <dbReference type="EMBL" id="SVA03492.1"/>
    </source>
</evidence>
<dbReference type="AlphaFoldDB" id="A0A381SHC7"/>
<dbReference type="InterPro" id="IPR000182">
    <property type="entry name" value="GNAT_dom"/>
</dbReference>
<feature type="domain" description="N-acetyltransferase" evidence="1">
    <location>
        <begin position="121"/>
        <end position="253"/>
    </location>
</feature>
<proteinExistence type="predicted"/>
<dbReference type="GO" id="GO:0016747">
    <property type="term" value="F:acyltransferase activity, transferring groups other than amino-acyl groups"/>
    <property type="evidence" value="ECO:0007669"/>
    <property type="project" value="InterPro"/>
</dbReference>
<sequence length="253" mass="29035">MNIIEIEQASRFSWPSLEEQQLPIGIFRYAAGANRCLSTMTPSLEIRVDPQELKIKTEKFFRKKNLPPKVRLLKGSPIDPLQLGILDDSLKIAGYCLEAPSRMMALNLDPYESESQVCPHDEGHCSGPNDWVRAWHHLRKRDHDLLPIHRVTLAKITDPCCFLLFQDYLSRPVASGFAVLHNEALGIHGIATSEHNLREGYATKLVNQLLHWGKRKGARYAYLQVESANVTALNLYTKLGFNEVYKYWYRARY</sequence>
<dbReference type="EMBL" id="UINC01003116">
    <property type="protein sequence ID" value="SVA03492.1"/>
    <property type="molecule type" value="Genomic_DNA"/>
</dbReference>
<dbReference type="SUPFAM" id="SSF55729">
    <property type="entry name" value="Acyl-CoA N-acyltransferases (Nat)"/>
    <property type="match status" value="1"/>
</dbReference>
<organism evidence="2">
    <name type="scientific">marine metagenome</name>
    <dbReference type="NCBI Taxonomy" id="408172"/>
    <lineage>
        <taxon>unclassified sequences</taxon>
        <taxon>metagenomes</taxon>
        <taxon>ecological metagenomes</taxon>
    </lineage>
</organism>
<dbReference type="Gene3D" id="3.40.630.30">
    <property type="match status" value="1"/>
</dbReference>
<reference evidence="2" key="1">
    <citation type="submission" date="2018-05" db="EMBL/GenBank/DDBJ databases">
        <authorList>
            <person name="Lanie J.A."/>
            <person name="Ng W.-L."/>
            <person name="Kazmierczak K.M."/>
            <person name="Andrzejewski T.M."/>
            <person name="Davidsen T.M."/>
            <person name="Wayne K.J."/>
            <person name="Tettelin H."/>
            <person name="Glass J.I."/>
            <person name="Rusch D."/>
            <person name="Podicherti R."/>
            <person name="Tsui H.-C.T."/>
            <person name="Winkler M.E."/>
        </authorList>
    </citation>
    <scope>NUCLEOTIDE SEQUENCE</scope>
</reference>
<protein>
    <recommendedName>
        <fullName evidence="1">N-acetyltransferase domain-containing protein</fullName>
    </recommendedName>
</protein>
<dbReference type="PROSITE" id="PS51186">
    <property type="entry name" value="GNAT"/>
    <property type="match status" value="1"/>
</dbReference>
<dbReference type="InterPro" id="IPR016181">
    <property type="entry name" value="Acyl_CoA_acyltransferase"/>
</dbReference>
<gene>
    <name evidence="2" type="ORF">METZ01_LOCUS56346</name>
</gene>
<evidence type="ECO:0000259" key="1">
    <source>
        <dbReference type="PROSITE" id="PS51186"/>
    </source>
</evidence>
<dbReference type="Pfam" id="PF00583">
    <property type="entry name" value="Acetyltransf_1"/>
    <property type="match status" value="1"/>
</dbReference>
<accession>A0A381SHC7</accession>